<reference evidence="2 3" key="1">
    <citation type="submission" date="2018-07" db="EMBL/GenBank/DDBJ databases">
        <title>Section-level genome sequencing of Aspergillus section Nigri to investigate inter- and intra-species variation.</title>
        <authorList>
            <consortium name="DOE Joint Genome Institute"/>
            <person name="Vesth T.C."/>
            <person name="Nybo J.L."/>
            <person name="Theobald S."/>
            <person name="Frisvad J.C."/>
            <person name="Larsen T.O."/>
            <person name="Nielsen K.F."/>
            <person name="Hoof J.B."/>
            <person name="Brandl J."/>
            <person name="Salamov A."/>
            <person name="Riley R."/>
            <person name="Gladden J.M."/>
            <person name="Phatale P."/>
            <person name="Nielsen M.T."/>
            <person name="Lyhne E.K."/>
            <person name="Kogle M.E."/>
            <person name="Strasser K."/>
            <person name="McDonnell E."/>
            <person name="Barry K."/>
            <person name="Clum A."/>
            <person name="Chen C."/>
            <person name="Nolan M."/>
            <person name="Sandor L."/>
            <person name="Kuo A."/>
            <person name="Lipzen A."/>
            <person name="Hainaut M."/>
            <person name="Drula E."/>
            <person name="Tsang A."/>
            <person name="Magnuson J.K."/>
            <person name="Henrissat B."/>
            <person name="Wiebenga A."/>
            <person name="Simmons B.A."/>
            <person name="Makela M.R."/>
            <person name="De vries R.P."/>
            <person name="Grigoriev I.V."/>
            <person name="Mortensen U.H."/>
            <person name="Baker S.E."/>
            <person name="Andersen M.R."/>
        </authorList>
    </citation>
    <scope>NUCLEOTIDE SEQUENCE [LARGE SCALE GENOMIC DNA]</scope>
    <source>
        <strain evidence="2 3">ATCC 13157</strain>
    </source>
</reference>
<protein>
    <submittedName>
        <fullName evidence="2">Uncharacterized protein</fullName>
    </submittedName>
</protein>
<dbReference type="AlphaFoldDB" id="A0A370PWD0"/>
<gene>
    <name evidence="2" type="ORF">M752DRAFT_98929</name>
</gene>
<dbReference type="Proteomes" id="UP000254937">
    <property type="component" value="Unassembled WGS sequence"/>
</dbReference>
<sequence length="171" mass="18730">MVGVGVYPVVRVMPKPRNSWAFLRILAPRRGGGTNPPLLFLLSLLHSILSPPTFERDDNQANNDGKVRIHGGGRGPFTDLLPLHLFHFPLPTPLPPYSYGTLAWLPVTRTRKCEQVSTLASPRMRRDAVIGSMAGVLSRLCVSEIQSPIRTPSESGTAIQPSGTRRSLTLD</sequence>
<evidence type="ECO:0000313" key="2">
    <source>
        <dbReference type="EMBL" id="RDK46204.1"/>
    </source>
</evidence>
<name>A0A370PWD0_ASPPH</name>
<proteinExistence type="predicted"/>
<evidence type="ECO:0000313" key="3">
    <source>
        <dbReference type="Proteomes" id="UP000254937"/>
    </source>
</evidence>
<feature type="region of interest" description="Disordered" evidence="1">
    <location>
        <begin position="149"/>
        <end position="171"/>
    </location>
</feature>
<evidence type="ECO:0000256" key="1">
    <source>
        <dbReference type="SAM" id="MobiDB-lite"/>
    </source>
</evidence>
<keyword evidence="3" id="KW-1185">Reference proteome</keyword>
<organism evidence="2 3">
    <name type="scientific">Aspergillus phoenicis ATCC 13157</name>
    <dbReference type="NCBI Taxonomy" id="1353007"/>
    <lineage>
        <taxon>Eukaryota</taxon>
        <taxon>Fungi</taxon>
        <taxon>Dikarya</taxon>
        <taxon>Ascomycota</taxon>
        <taxon>Pezizomycotina</taxon>
        <taxon>Eurotiomycetes</taxon>
        <taxon>Eurotiomycetidae</taxon>
        <taxon>Eurotiales</taxon>
        <taxon>Aspergillaceae</taxon>
        <taxon>Aspergillus</taxon>
    </lineage>
</organism>
<accession>A0A370PWD0</accession>
<dbReference type="EMBL" id="KZ851846">
    <property type="protein sequence ID" value="RDK46204.1"/>
    <property type="molecule type" value="Genomic_DNA"/>
</dbReference>